<dbReference type="GO" id="GO:0006269">
    <property type="term" value="P:DNA replication, synthesis of primer"/>
    <property type="evidence" value="ECO:0007669"/>
    <property type="project" value="TreeGrafter"/>
</dbReference>
<evidence type="ECO:0000313" key="7">
    <source>
        <dbReference type="Proteomes" id="UP000033115"/>
    </source>
</evidence>
<dbReference type="InterPro" id="IPR013264">
    <property type="entry name" value="DNAG_N"/>
</dbReference>
<dbReference type="InterPro" id="IPR036977">
    <property type="entry name" value="DNA_primase_Znf_CHC2"/>
</dbReference>
<name>A0A0E3JNJ1_CLOSL</name>
<evidence type="ECO:0000259" key="5">
    <source>
        <dbReference type="PROSITE" id="PS50878"/>
    </source>
</evidence>
<dbReference type="Gene3D" id="3.90.580.10">
    <property type="entry name" value="Zinc finger, CHC2-type domain"/>
    <property type="match status" value="1"/>
</dbReference>
<dbReference type="InterPro" id="IPR050219">
    <property type="entry name" value="DnaG_primase"/>
</dbReference>
<protein>
    <recommendedName>
        <fullName evidence="5">Reverse transcriptase domain-containing protein</fullName>
    </recommendedName>
</protein>
<dbReference type="Pfam" id="PF01807">
    <property type="entry name" value="Zn_ribbon_DnaG"/>
    <property type="match status" value="1"/>
</dbReference>
<organism evidence="6 7">
    <name type="scientific">Clostridium scatologenes</name>
    <dbReference type="NCBI Taxonomy" id="1548"/>
    <lineage>
        <taxon>Bacteria</taxon>
        <taxon>Bacillati</taxon>
        <taxon>Bacillota</taxon>
        <taxon>Clostridia</taxon>
        <taxon>Eubacteriales</taxon>
        <taxon>Clostridiaceae</taxon>
        <taxon>Clostridium</taxon>
    </lineage>
</organism>
<dbReference type="GO" id="GO:0003677">
    <property type="term" value="F:DNA binding"/>
    <property type="evidence" value="ECO:0007669"/>
    <property type="project" value="InterPro"/>
</dbReference>
<feature type="region of interest" description="Disordered" evidence="4">
    <location>
        <begin position="1885"/>
        <end position="1925"/>
    </location>
</feature>
<dbReference type="SUPFAM" id="SSF57783">
    <property type="entry name" value="Zinc beta-ribbon"/>
    <property type="match status" value="1"/>
</dbReference>
<accession>A0A0E3JNJ1</accession>
<dbReference type="RefSeq" id="WP_029163075.1">
    <property type="nucleotide sequence ID" value="NZ_CP009933.1"/>
</dbReference>
<dbReference type="Proteomes" id="UP000033115">
    <property type="component" value="Chromosome"/>
</dbReference>
<evidence type="ECO:0000256" key="1">
    <source>
        <dbReference type="ARBA" id="ARBA00022723"/>
    </source>
</evidence>
<dbReference type="PANTHER" id="PTHR30313">
    <property type="entry name" value="DNA PRIMASE"/>
    <property type="match status" value="1"/>
</dbReference>
<dbReference type="Gene3D" id="3.90.980.10">
    <property type="entry name" value="DNA primase, catalytic core, N-terminal domain"/>
    <property type="match status" value="1"/>
</dbReference>
<keyword evidence="2" id="KW-0863">Zinc-finger</keyword>
<reference evidence="6 7" key="1">
    <citation type="journal article" date="2015" name="J. Biotechnol.">
        <title>Complete genome sequence of a malodorant-producing acetogen, Clostridium scatologenes ATCC 25775(T).</title>
        <authorList>
            <person name="Zhu Z."/>
            <person name="Guo T."/>
            <person name="Zheng H."/>
            <person name="Song T."/>
            <person name="Ouyang P."/>
            <person name="Xie J."/>
        </authorList>
    </citation>
    <scope>NUCLEOTIDE SEQUENCE [LARGE SCALE GENOMIC DNA]</scope>
    <source>
        <strain evidence="6 7">ATCC 25775</strain>
    </source>
</reference>
<sequence length="2577" mass="301891">MNSYNEYFESIIQEVDIVEACEKLGMSISKKGNQYVCLCPFHPDHHPSLNIYKKSNQYHCFSCGAHGNIFSLVKEIKHCEFYEAVNWIEGEFPEVLKNKPKLIKVGDEKSIIITNPYDLAYKCYLDMNEKEQLGLNSFSEERKYDVNFLKNSEVFWSEKNKLKNKFSKNNIEALDKLEKVELITRVAIFSEELRDEYRDHFFQDRVIVTLRDYHNKIVGFAGRAVLEKDEPKYLFSKYLRKGSLLYRLNKVKNNILKSDNKEGYIDLYLVEGIFDALRLESLEKNAVAVLGSHMTIEQTHVLEEFINDVNKNNDANKVYIHIFMDSDDAGVKGALMTIKNILNGSLAYKCICNVIVINRNKYKEKDADDFLKDNQLDKIRENSIDVFDFLFKYFAPDNDVTEYINSEKIYDEIKSDEKRIVFLNSISSILSKNRWSTILSHYYSILDKNDENYAFNIIRGYLAEDQDSIEYEYKLKINDKSTTSSMQNAVEVSKNSYKKEILPLDEYTWDRISMGADAFYEYFIYCLQENIHLKVPLLTMYYPKNKENNRKKSIYIHEQLIMQQYILNELLGRDSNIKYECFIPAVRFNPDEPEKMYTTGMNYYNFYKNSYDKVVSFAYQISMKDVNGDGNSKNGMFRPFYECWKSYISFIQDGVKKLNSNIIYRVKLDIKGFYDNISDRVIRDALIDPINEAVSCADIRFKKDINWKNDKANRIVEWIIDELFDYKYYDPQEGKITARDNILIGIPQGPNLSAYVANIILFKLDKLIMEYVNSANDEFKKKSNEELKNNIVVRFGRYVDDMIIVSSKPEYIVHIKKIITSELYRLGLSLSEKTDEADEISKDEAIEWTVSEKGGLGASSVFDFIDDDDIDTIVDDNYMWDRIDRRSALKILSNMTSNIELSSIDNFEDISETFFKTEEIRFNDIVRFSKLMIRYIFESEEIKESIFKVYNNKWKELIKVSTENSLFKRERIHILAFIEASIQLLNTKTPFNKSMLEENNLEKVKKQLSKNIVKFYIIKEINELIEKEPKDNILFINKDFLKIKLLSLRCLVYEFEKSESLDYEEDFEVYKKNEYYIRWKYYYVKSNGKYKTIRDYKPNLYKTDEKQMLNYFHYVITNMKMMATIYEYDDIKSNVNAVAKEFIKNSKYRENILSNCLAIWFIDQNFTDQTNDKSAVKIALKVILNFVSGELLTEVVGNNKILKDYIFKEKCNYLPVIPGVAYPGIFGVKIKKSKLVVKRIEFKDKDNEKNGHLFIQPEAGWEKYIKMNEDLPEINMFQYRNNVNAKSLSDFIQEKKKDSYDKCIKTIAEIYIILCEEINKIQTKSGNICILSKENIYVEEKNNEIHIILFCYCISKDICNYSVAIQVQSDEGSYIVKQISESGNYFWQAGFILKDAFKLEDEKIIALGNKDMKKDEALSLLDYSFRRLTGETININYKKRSIKSYRSSIDRTINTMKSFVKYKDNRYVYILNCIMLDSFISFRMNQDNYNYEFGNIEYYVCLWINKCMNFIYLDEILKRSKCQINSEDFRKASTMRRVVATNFLLSIHINNLIIIKENEKFEGLELLSKGLICSAILLNLKMQTLEQIAFLSEAERKAFMQRKLPYQLFGFDERIILIIGENSIERLQHIVNNILNNKYDREINNITPLGWILILAYILEIDELPSYIRGENKRRQELKESLINIKNRLLYPLEKKDLQDNNKKNGEFPFEQMNYFNDKYTYNDFIEFYKVFQKIDDITGTEVKIEASKFFNVSSNKDIVSIKLEDETLIKPRYFVTHGSLINTNISVECDKENNKVFTKSVKDGMIIGISSVEEHLSKLVVNDNTIIQDQIEIENEYKDKIKTQSIDTSIVKDNKVAEETFLELKNDGVINIIKEDISKGNKDNNISYSEKESYENNNSEDDSSIKDNDCSNIDKGSIDEGKDNNKNEERHKIIFDELNKILKGELNQLKKLFNKCNNNWKVRSKEFLHNSDREVVSFTNVDRIALFQFNIGESSYDHPESEECPACKEKGYSEYSSVEFRRRKLLEPVLEACDKFGVEILVLPEYSLRPETVEWLYYKIKSKDYSFSVWAGTFKVTPGYTFSNLNSNSIKIIGEVKNFRGNNYADSAILPIILNKVDSKKSYGEVSDFHDVQIIMERFKKYPSITLGEVINTTPAMDKMFIPVMKRESFRNVLFGDARDDVTELICAELFVMASPSNFMSFGKKSFDMYCKFNKGTHDFNLYKKSVIKDFETFGEYISFYQTQKKYNRTPIVLVPACTTRTADYYVNAQANYLASGITTVLCNSSGNAAKGGSCFIGQNSWDDYKLRNKYECKLEKDKYEMRNKDEYTPKNTVYHGLQPGIYQQSCCDENRGALGVKEQALLICDVNPDITFKGSPNPESIMDSLSIVAHIPVIEEDIFSDECKKCVKGCFNWKKENFLNNNFKNKLKMKNISPDIYKSCANKCFNISEEENECNVLSNRKSFKTLERLLDHIMKNEKFITTKEDSNPENIKNILIELSKVANSEWLKRRGEIYLEQHKNNPETWPAPVFLDWLYVVVNYCEFFYNVENVEIGSNDDWNKDYKIEIPSFSDGNVK</sequence>
<dbReference type="Pfam" id="PF13155">
    <property type="entry name" value="Toprim_2"/>
    <property type="match status" value="1"/>
</dbReference>
<feature type="domain" description="Reverse transcriptase" evidence="5">
    <location>
        <begin position="571"/>
        <end position="853"/>
    </location>
</feature>
<dbReference type="PROSITE" id="PS50878">
    <property type="entry name" value="RT_POL"/>
    <property type="match status" value="1"/>
</dbReference>
<proteinExistence type="predicted"/>
<dbReference type="GO" id="GO:0008270">
    <property type="term" value="F:zinc ion binding"/>
    <property type="evidence" value="ECO:0007669"/>
    <property type="project" value="UniProtKB-KW"/>
</dbReference>
<dbReference type="SUPFAM" id="SSF56731">
    <property type="entry name" value="DNA primase core"/>
    <property type="match status" value="1"/>
</dbReference>
<keyword evidence="7" id="KW-1185">Reference proteome</keyword>
<evidence type="ECO:0000313" key="6">
    <source>
        <dbReference type="EMBL" id="AKA69329.1"/>
    </source>
</evidence>
<evidence type="ECO:0000256" key="4">
    <source>
        <dbReference type="SAM" id="MobiDB-lite"/>
    </source>
</evidence>
<dbReference type="InterPro" id="IPR037068">
    <property type="entry name" value="DNA_primase_core_N_sf"/>
</dbReference>
<gene>
    <name evidence="6" type="ORF">CSCA_2204</name>
</gene>
<keyword evidence="3" id="KW-0862">Zinc</keyword>
<dbReference type="PANTHER" id="PTHR30313:SF2">
    <property type="entry name" value="DNA PRIMASE"/>
    <property type="match status" value="1"/>
</dbReference>
<keyword evidence="1" id="KW-0479">Metal-binding</keyword>
<dbReference type="InterPro" id="IPR043502">
    <property type="entry name" value="DNA/RNA_pol_sf"/>
</dbReference>
<dbReference type="KEGG" id="csq:CSCA_2204"/>
<dbReference type="Gene3D" id="3.40.1360.10">
    <property type="match status" value="1"/>
</dbReference>
<dbReference type="InterPro" id="IPR002694">
    <property type="entry name" value="Znf_CHC2"/>
</dbReference>
<dbReference type="InterPro" id="IPR000477">
    <property type="entry name" value="RT_dom"/>
</dbReference>
<dbReference type="HOGENOM" id="CLU_229531_0_0_9"/>
<dbReference type="Pfam" id="PF08275">
    <property type="entry name" value="DNAG_N"/>
    <property type="match status" value="1"/>
</dbReference>
<dbReference type="GO" id="GO:0005737">
    <property type="term" value="C:cytoplasm"/>
    <property type="evidence" value="ECO:0007669"/>
    <property type="project" value="TreeGrafter"/>
</dbReference>
<dbReference type="SUPFAM" id="SSF56672">
    <property type="entry name" value="DNA/RNA polymerases"/>
    <property type="match status" value="1"/>
</dbReference>
<dbReference type="EMBL" id="CP009933">
    <property type="protein sequence ID" value="AKA69329.1"/>
    <property type="molecule type" value="Genomic_DNA"/>
</dbReference>
<evidence type="ECO:0000256" key="3">
    <source>
        <dbReference type="ARBA" id="ARBA00022833"/>
    </source>
</evidence>
<evidence type="ECO:0000256" key="2">
    <source>
        <dbReference type="ARBA" id="ARBA00022771"/>
    </source>
</evidence>
<dbReference type="STRING" id="1548.CSCA_2204"/>
<dbReference type="SMART" id="SM00400">
    <property type="entry name" value="ZnF_CHCC"/>
    <property type="match status" value="1"/>
</dbReference>
<dbReference type="GO" id="GO:0003899">
    <property type="term" value="F:DNA-directed RNA polymerase activity"/>
    <property type="evidence" value="ECO:0007669"/>
    <property type="project" value="InterPro"/>
</dbReference>